<evidence type="ECO:0000313" key="2">
    <source>
        <dbReference type="EMBL" id="KAJ1361190.1"/>
    </source>
</evidence>
<evidence type="ECO:0000313" key="3">
    <source>
        <dbReference type="Proteomes" id="UP001196413"/>
    </source>
</evidence>
<sequence>MATLSPNAIIILVLATISAVLGCGVMPSGQESTRTFNVTGFTTLPIAMVYSSTAGIQNPGIATNEAGARGFVERLVMQTVFDVLERQGRNSLLPDSIISAILGQLRVQVTYKPLNCEMVVSPDATLTNMNQMKDNCIVVSSTVTGICNGMMAQKCNVPVKDMLEIKPIPPEHLAISGTLSTTNIVMASWSKAMWENVLDRAVRTLTSGPFRSHFFLAVGTVSGN</sequence>
<organism evidence="2 3">
    <name type="scientific">Parelaphostrongylus tenuis</name>
    <name type="common">Meningeal worm</name>
    <dbReference type="NCBI Taxonomy" id="148309"/>
    <lineage>
        <taxon>Eukaryota</taxon>
        <taxon>Metazoa</taxon>
        <taxon>Ecdysozoa</taxon>
        <taxon>Nematoda</taxon>
        <taxon>Chromadorea</taxon>
        <taxon>Rhabditida</taxon>
        <taxon>Rhabditina</taxon>
        <taxon>Rhabditomorpha</taxon>
        <taxon>Strongyloidea</taxon>
        <taxon>Metastrongylidae</taxon>
        <taxon>Parelaphostrongylus</taxon>
    </lineage>
</organism>
<feature type="signal peptide" evidence="1">
    <location>
        <begin position="1"/>
        <end position="22"/>
    </location>
</feature>
<dbReference type="EMBL" id="JAHQIW010004129">
    <property type="protein sequence ID" value="KAJ1361190.1"/>
    <property type="molecule type" value="Genomic_DNA"/>
</dbReference>
<proteinExistence type="predicted"/>
<keyword evidence="3" id="KW-1185">Reference proteome</keyword>
<name>A0AAD5MMD5_PARTN</name>
<protein>
    <submittedName>
        <fullName evidence="2">Uncharacterized protein</fullName>
    </submittedName>
</protein>
<feature type="chain" id="PRO_5041905982" evidence="1">
    <location>
        <begin position="23"/>
        <end position="224"/>
    </location>
</feature>
<reference evidence="2" key="1">
    <citation type="submission" date="2021-06" db="EMBL/GenBank/DDBJ databases">
        <title>Parelaphostrongylus tenuis whole genome reference sequence.</title>
        <authorList>
            <person name="Garwood T.J."/>
            <person name="Larsen P.A."/>
            <person name="Fountain-Jones N.M."/>
            <person name="Garbe J.R."/>
            <person name="Macchietto M.G."/>
            <person name="Kania S.A."/>
            <person name="Gerhold R.W."/>
            <person name="Richards J.E."/>
            <person name="Wolf T.M."/>
        </authorList>
    </citation>
    <scope>NUCLEOTIDE SEQUENCE</scope>
    <source>
        <strain evidence="2">MNPRO001-30</strain>
        <tissue evidence="2">Meninges</tissue>
    </source>
</reference>
<comment type="caution">
    <text evidence="2">The sequence shown here is derived from an EMBL/GenBank/DDBJ whole genome shotgun (WGS) entry which is preliminary data.</text>
</comment>
<evidence type="ECO:0000256" key="1">
    <source>
        <dbReference type="SAM" id="SignalP"/>
    </source>
</evidence>
<gene>
    <name evidence="2" type="ORF">KIN20_020385</name>
</gene>
<keyword evidence="1" id="KW-0732">Signal</keyword>
<accession>A0AAD5MMD5</accession>
<dbReference type="Proteomes" id="UP001196413">
    <property type="component" value="Unassembled WGS sequence"/>
</dbReference>
<dbReference type="AlphaFoldDB" id="A0AAD5MMD5"/>